<dbReference type="GO" id="GO:0016811">
    <property type="term" value="F:hydrolase activity, acting on carbon-nitrogen (but not peptide) bonds, in linear amides"/>
    <property type="evidence" value="ECO:0007669"/>
    <property type="project" value="UniProtKB-ARBA"/>
</dbReference>
<dbReference type="Gene3D" id="3.60.110.10">
    <property type="entry name" value="Carbon-nitrogen hydrolase"/>
    <property type="match status" value="2"/>
</dbReference>
<dbReference type="InterPro" id="IPR036526">
    <property type="entry name" value="C-N_Hydrolase_sf"/>
</dbReference>
<dbReference type="PANTHER" id="PTHR43674">
    <property type="entry name" value="NITRILASE C965.09-RELATED"/>
    <property type="match status" value="1"/>
</dbReference>
<feature type="domain" description="CN hydrolase" evidence="2">
    <location>
        <begin position="307"/>
        <end position="566"/>
    </location>
</feature>
<dbReference type="EMBL" id="CP017634">
    <property type="protein sequence ID" value="ATW26340.1"/>
    <property type="molecule type" value="Genomic_DNA"/>
</dbReference>
<feature type="domain" description="CN hydrolase" evidence="2">
    <location>
        <begin position="24"/>
        <end position="267"/>
    </location>
</feature>
<evidence type="ECO:0000313" key="4">
    <source>
        <dbReference type="Proteomes" id="UP000323521"/>
    </source>
</evidence>
<accession>A0A3G1KVB2</accession>
<protein>
    <submittedName>
        <fullName evidence="3">Nitrilase</fullName>
    </submittedName>
</protein>
<dbReference type="PANTHER" id="PTHR43674:SF2">
    <property type="entry name" value="BETA-UREIDOPROPIONASE"/>
    <property type="match status" value="1"/>
</dbReference>
<dbReference type="OrthoDB" id="9811121at2"/>
<sequence length="592" mass="65198">MLVFSFGAVFAADSNSNTGDLKAFKCAAVEFNPQLNERDENINDLYQVVETAAKNGAKLIVTPEMSTTGYYYKNRDAIKPFVDTIPGITTKKFETLAQKYNAYIVIGMAEVDQGTGIYYNSAALVGPKGYMGKYRKTHQWETEAHWAAWGDLGVPVFDTEIGKIAINICMDSAFFESSRIAALKGANILAFPTNSSAQALAALQARAVQNGLYIVSANRSNTENGFHMIGASAVWAPDGSKLAEAKFIPTSAEDVNEPTILYGTIDPAQYNNDGKKRLSERRPELYKDLVLYIGPWDYTKNTTPHDVTAVALQYEPVLGDKNANMAKIGQLIEQSVNEAKNQGKTVDLIVLPELSATGPLSDKGKVQQLAEPMDGSLVAGFKELAKNNQTHIIFGFAEKENDKLYNTAVLIDPKGEVIGKYRKTHLDTADKSWAEKGDKLEVFSTEIGKIGIMIGYDAAFPEVAGVLSVNRADIIAIPSSWNGQYGKKIEANTGMSANKYPENAMCLWDSIAMSAECYTLVANFVGTEQNYQGSSSLYTLDPLYGLDQPLALSQDGEEFLLADFTTIQASWWWNQEYLILQRRPHFYKPLVY</sequence>
<dbReference type="InterPro" id="IPR050345">
    <property type="entry name" value="Aliph_Amidase/BUP"/>
</dbReference>
<evidence type="ECO:0000259" key="2">
    <source>
        <dbReference type="PROSITE" id="PS50263"/>
    </source>
</evidence>
<evidence type="ECO:0000256" key="1">
    <source>
        <dbReference type="ARBA" id="ARBA00022801"/>
    </source>
</evidence>
<dbReference type="Proteomes" id="UP000323521">
    <property type="component" value="Chromosome"/>
</dbReference>
<keyword evidence="1" id="KW-0378">Hydrolase</keyword>
<dbReference type="KEGG" id="fwa:DCMF_17640"/>
<organism evidence="3 4">
    <name type="scientific">Formimonas warabiya</name>
    <dbReference type="NCBI Taxonomy" id="1761012"/>
    <lineage>
        <taxon>Bacteria</taxon>
        <taxon>Bacillati</taxon>
        <taxon>Bacillota</taxon>
        <taxon>Clostridia</taxon>
        <taxon>Eubacteriales</taxon>
        <taxon>Peptococcaceae</taxon>
        <taxon>Candidatus Formimonas</taxon>
    </lineage>
</organism>
<evidence type="ECO:0000313" key="3">
    <source>
        <dbReference type="EMBL" id="ATW26340.1"/>
    </source>
</evidence>
<keyword evidence="4" id="KW-1185">Reference proteome</keyword>
<dbReference type="PROSITE" id="PS50263">
    <property type="entry name" value="CN_HYDROLASE"/>
    <property type="match status" value="2"/>
</dbReference>
<reference evidence="3 4" key="1">
    <citation type="submission" date="2016-10" db="EMBL/GenBank/DDBJ databases">
        <title>Complete Genome Sequence of Peptococcaceae strain DCMF.</title>
        <authorList>
            <person name="Edwards R.J."/>
            <person name="Holland S.I."/>
            <person name="Deshpande N.P."/>
            <person name="Wong Y.K."/>
            <person name="Ertan H."/>
            <person name="Manefield M."/>
            <person name="Russell T.L."/>
            <person name="Lee M.J."/>
        </authorList>
    </citation>
    <scope>NUCLEOTIDE SEQUENCE [LARGE SCALE GENOMIC DNA]</scope>
    <source>
        <strain evidence="3 4">DCMF</strain>
    </source>
</reference>
<dbReference type="AlphaFoldDB" id="A0A3G1KVB2"/>
<name>A0A3G1KVB2_FORW1</name>
<dbReference type="Pfam" id="PF00795">
    <property type="entry name" value="CN_hydrolase"/>
    <property type="match status" value="2"/>
</dbReference>
<gene>
    <name evidence="3" type="ORF">DCMF_17640</name>
</gene>
<dbReference type="CDD" id="cd07197">
    <property type="entry name" value="nitrilase"/>
    <property type="match status" value="1"/>
</dbReference>
<dbReference type="InterPro" id="IPR003010">
    <property type="entry name" value="C-N_Hydrolase"/>
</dbReference>
<proteinExistence type="predicted"/>
<dbReference type="SUPFAM" id="SSF56317">
    <property type="entry name" value="Carbon-nitrogen hydrolase"/>
    <property type="match status" value="2"/>
</dbReference>